<dbReference type="PROSITE" id="PS00372">
    <property type="entry name" value="PTS_EIIA_TYPE_2_HIS"/>
    <property type="match status" value="1"/>
</dbReference>
<dbReference type="GO" id="GO:0008965">
    <property type="term" value="F:phosphoenolpyruvate-protein phosphotransferase activity"/>
    <property type="evidence" value="ECO:0007669"/>
    <property type="project" value="UniProtKB-EC"/>
</dbReference>
<dbReference type="PRINTS" id="PR01736">
    <property type="entry name" value="PHPHTRNFRASE"/>
</dbReference>
<dbReference type="InterPro" id="IPR015813">
    <property type="entry name" value="Pyrv/PenolPyrv_kinase-like_dom"/>
</dbReference>
<evidence type="ECO:0000256" key="5">
    <source>
        <dbReference type="ARBA" id="ARBA00012232"/>
    </source>
</evidence>
<evidence type="ECO:0000256" key="12">
    <source>
        <dbReference type="ARBA" id="ARBA00022723"/>
    </source>
</evidence>
<dbReference type="Proteomes" id="UP000238261">
    <property type="component" value="Unassembled WGS sequence"/>
</dbReference>
<evidence type="ECO:0000256" key="11">
    <source>
        <dbReference type="ARBA" id="ARBA00022683"/>
    </source>
</evidence>
<dbReference type="PRINTS" id="PR00107">
    <property type="entry name" value="PHOSPHOCPHPR"/>
</dbReference>
<dbReference type="AlphaFoldDB" id="A0A2S7ESG3"/>
<comment type="similarity">
    <text evidence="4">Belongs to the PEP-utilizing enzyme family.</text>
</comment>
<evidence type="ECO:0000256" key="2">
    <source>
        <dbReference type="ARBA" id="ARBA00001946"/>
    </source>
</evidence>
<dbReference type="InterPro" id="IPR002178">
    <property type="entry name" value="PTS_EIIA_type-2_dom"/>
</dbReference>
<evidence type="ECO:0000256" key="1">
    <source>
        <dbReference type="ARBA" id="ARBA00000683"/>
    </source>
</evidence>
<dbReference type="Gene3D" id="3.30.1340.10">
    <property type="entry name" value="HPr-like"/>
    <property type="match status" value="1"/>
</dbReference>
<dbReference type="InterPro" id="IPR036637">
    <property type="entry name" value="Phosphohistidine_dom_sf"/>
</dbReference>
<dbReference type="PROSITE" id="PS00742">
    <property type="entry name" value="PEP_ENZYMES_2"/>
    <property type="match status" value="1"/>
</dbReference>
<dbReference type="GO" id="GO:0009401">
    <property type="term" value="P:phosphoenolpyruvate-dependent sugar phosphotransferase system"/>
    <property type="evidence" value="ECO:0007669"/>
    <property type="project" value="UniProtKB-KW"/>
</dbReference>
<dbReference type="InterPro" id="IPR040442">
    <property type="entry name" value="Pyrv_kinase-like_dom_sf"/>
</dbReference>
<dbReference type="EMBL" id="MDEG01000019">
    <property type="protein sequence ID" value="PPU96059.1"/>
    <property type="molecule type" value="Genomic_DNA"/>
</dbReference>
<dbReference type="NCBIfam" id="TIGR01003">
    <property type="entry name" value="PTS_HPr_family"/>
    <property type="match status" value="1"/>
</dbReference>
<dbReference type="InterPro" id="IPR001020">
    <property type="entry name" value="PTS_HPr_His_P_site"/>
</dbReference>
<keyword evidence="11" id="KW-0598">Phosphotransferase system</keyword>
<keyword evidence="12" id="KW-0479">Metal-binding</keyword>
<evidence type="ECO:0000313" key="18">
    <source>
        <dbReference type="Proteomes" id="UP000238261"/>
    </source>
</evidence>
<dbReference type="Pfam" id="PF00381">
    <property type="entry name" value="PTS-HPr"/>
    <property type="match status" value="1"/>
</dbReference>
<evidence type="ECO:0000256" key="6">
    <source>
        <dbReference type="ARBA" id="ARBA00022448"/>
    </source>
</evidence>
<keyword evidence="10 17" id="KW-0808">Transferase</keyword>
<comment type="cofactor">
    <cofactor evidence="2">
        <name>Mg(2+)</name>
        <dbReference type="ChEBI" id="CHEBI:18420"/>
    </cofactor>
</comment>
<gene>
    <name evidence="17" type="primary">ptsP</name>
    <name evidence="17" type="ORF">XhyaCFBP1156_16735</name>
</gene>
<keyword evidence="18" id="KW-1185">Reference proteome</keyword>
<feature type="domain" description="HPr" evidence="16">
    <location>
        <begin position="165"/>
        <end position="257"/>
    </location>
</feature>
<keyword evidence="8" id="KW-0597">Phosphoprotein</keyword>
<dbReference type="SUPFAM" id="SSF52009">
    <property type="entry name" value="Phosphohistidine domain"/>
    <property type="match status" value="1"/>
</dbReference>
<dbReference type="PROSITE" id="PS51350">
    <property type="entry name" value="PTS_HPR_DOM"/>
    <property type="match status" value="1"/>
</dbReference>
<dbReference type="OrthoDB" id="9765468at2"/>
<dbReference type="InterPro" id="IPR000121">
    <property type="entry name" value="PEP_util_C"/>
</dbReference>
<dbReference type="Gene3D" id="3.40.930.10">
    <property type="entry name" value="Mannitol-specific EII, Chain A"/>
    <property type="match status" value="1"/>
</dbReference>
<dbReference type="InterPro" id="IPR006318">
    <property type="entry name" value="PTS_EI-like"/>
</dbReference>
<dbReference type="RefSeq" id="WP_046977679.1">
    <property type="nucleotide sequence ID" value="NZ_CP043476.1"/>
</dbReference>
<comment type="caution">
    <text evidence="17">The sequence shown here is derived from an EMBL/GenBank/DDBJ whole genome shotgun (WGS) entry which is preliminary data.</text>
</comment>
<organism evidence="17 18">
    <name type="scientific">Xanthomonas hyacinthi</name>
    <dbReference type="NCBI Taxonomy" id="56455"/>
    <lineage>
        <taxon>Bacteria</taxon>
        <taxon>Pseudomonadati</taxon>
        <taxon>Pseudomonadota</taxon>
        <taxon>Gammaproteobacteria</taxon>
        <taxon>Lysobacterales</taxon>
        <taxon>Lysobacteraceae</taxon>
        <taxon>Xanthomonas</taxon>
    </lineage>
</organism>
<dbReference type="InterPro" id="IPR008279">
    <property type="entry name" value="PEP-util_enz_mobile_dom"/>
</dbReference>
<dbReference type="InterPro" id="IPR036618">
    <property type="entry name" value="PtsI_HPr-bd_sf"/>
</dbReference>
<dbReference type="InterPro" id="IPR050499">
    <property type="entry name" value="PEP-utilizing_PTS_enzyme"/>
</dbReference>
<dbReference type="Gene3D" id="1.10.274.10">
    <property type="entry name" value="PtsI, HPr-binding domain"/>
    <property type="match status" value="1"/>
</dbReference>
<feature type="domain" description="PTS EIIA type-2" evidence="15">
    <location>
        <begin position="11"/>
        <end position="151"/>
    </location>
</feature>
<dbReference type="Pfam" id="PF05524">
    <property type="entry name" value="PEP-utilisers_N"/>
    <property type="match status" value="1"/>
</dbReference>
<dbReference type="EC" id="2.7.3.9" evidence="5"/>
<keyword evidence="14" id="KW-0460">Magnesium</keyword>
<dbReference type="CDD" id="cd00211">
    <property type="entry name" value="PTS_IIA_fru"/>
    <property type="match status" value="1"/>
</dbReference>
<name>A0A2S7ESG3_9XANT</name>
<dbReference type="NCBIfam" id="TIGR01417">
    <property type="entry name" value="PTS_I_fam"/>
    <property type="match status" value="1"/>
</dbReference>
<dbReference type="InterPro" id="IPR000032">
    <property type="entry name" value="HPr-like"/>
</dbReference>
<comment type="subcellular location">
    <subcellularLocation>
        <location evidence="3">Cytoplasm</location>
    </subcellularLocation>
</comment>
<evidence type="ECO:0000259" key="15">
    <source>
        <dbReference type="PROSITE" id="PS51094"/>
    </source>
</evidence>
<evidence type="ECO:0000313" key="17">
    <source>
        <dbReference type="EMBL" id="PPU96059.1"/>
    </source>
</evidence>
<keyword evidence="6" id="KW-0813">Transport</keyword>
<dbReference type="PROSITE" id="PS00370">
    <property type="entry name" value="PEP_ENZYMES_PHOS_SITE"/>
    <property type="match status" value="1"/>
</dbReference>
<evidence type="ECO:0000256" key="14">
    <source>
        <dbReference type="ARBA" id="ARBA00022842"/>
    </source>
</evidence>
<dbReference type="CDD" id="cd00367">
    <property type="entry name" value="PTS-HPr_like"/>
    <property type="match status" value="1"/>
</dbReference>
<evidence type="ECO:0000256" key="10">
    <source>
        <dbReference type="ARBA" id="ARBA00022679"/>
    </source>
</evidence>
<dbReference type="InterPro" id="IPR016152">
    <property type="entry name" value="PTrfase/Anion_transptr"/>
</dbReference>
<dbReference type="SUPFAM" id="SSF47831">
    <property type="entry name" value="Enzyme I of the PEP:sugar phosphotransferase system HPr-binding (sub)domain"/>
    <property type="match status" value="1"/>
</dbReference>
<dbReference type="InterPro" id="IPR035895">
    <property type="entry name" value="HPr-like_sf"/>
</dbReference>
<dbReference type="Gene3D" id="3.20.20.60">
    <property type="entry name" value="Phosphoenolpyruvate-binding domains"/>
    <property type="match status" value="1"/>
</dbReference>
<dbReference type="SUPFAM" id="SSF55594">
    <property type="entry name" value="HPr-like"/>
    <property type="match status" value="1"/>
</dbReference>
<dbReference type="InterPro" id="IPR008731">
    <property type="entry name" value="PTS_EIN"/>
</dbReference>
<dbReference type="GO" id="GO:0016301">
    <property type="term" value="F:kinase activity"/>
    <property type="evidence" value="ECO:0007669"/>
    <property type="project" value="UniProtKB-KW"/>
</dbReference>
<dbReference type="GO" id="GO:0046872">
    <property type="term" value="F:metal ion binding"/>
    <property type="evidence" value="ECO:0007669"/>
    <property type="project" value="UniProtKB-KW"/>
</dbReference>
<keyword evidence="7" id="KW-0963">Cytoplasm</keyword>
<evidence type="ECO:0000256" key="7">
    <source>
        <dbReference type="ARBA" id="ARBA00022490"/>
    </source>
</evidence>
<dbReference type="PANTHER" id="PTHR46244:SF6">
    <property type="entry name" value="PHOSPHOENOLPYRUVATE-PROTEIN PHOSPHOTRANSFERASE"/>
    <property type="match status" value="1"/>
</dbReference>
<dbReference type="Gene3D" id="3.50.30.10">
    <property type="entry name" value="Phosphohistidine domain"/>
    <property type="match status" value="1"/>
</dbReference>
<evidence type="ECO:0000256" key="9">
    <source>
        <dbReference type="ARBA" id="ARBA00022597"/>
    </source>
</evidence>
<evidence type="ECO:0000256" key="13">
    <source>
        <dbReference type="ARBA" id="ARBA00022777"/>
    </source>
</evidence>
<dbReference type="PROSITE" id="PS51094">
    <property type="entry name" value="PTS_EIIA_TYPE_2"/>
    <property type="match status" value="1"/>
</dbReference>
<protein>
    <recommendedName>
        <fullName evidence="5">phosphoenolpyruvate--protein phosphotransferase</fullName>
        <ecNumber evidence="5">2.7.3.9</ecNumber>
    </recommendedName>
</protein>
<evidence type="ECO:0000256" key="4">
    <source>
        <dbReference type="ARBA" id="ARBA00007837"/>
    </source>
</evidence>
<proteinExistence type="inferred from homology"/>
<dbReference type="PROSITE" id="PS00369">
    <property type="entry name" value="PTS_HPR_HIS"/>
    <property type="match status" value="1"/>
</dbReference>
<evidence type="ECO:0000259" key="16">
    <source>
        <dbReference type="PROSITE" id="PS51350"/>
    </source>
</evidence>
<keyword evidence="17" id="KW-0670">Pyruvate</keyword>
<reference evidence="18" key="1">
    <citation type="submission" date="2016-08" db="EMBL/GenBank/DDBJ databases">
        <authorList>
            <person name="Merda D."/>
            <person name="Briand M."/>
            <person name="Taghouti G."/>
            <person name="Carrere S."/>
            <person name="Gouzy J."/>
            <person name="Portier P."/>
            <person name="Jacques M.-A."/>
            <person name="Fischer-Le Saux M."/>
        </authorList>
    </citation>
    <scope>NUCLEOTIDE SEQUENCE [LARGE SCALE GENOMIC DNA]</scope>
    <source>
        <strain evidence="18">CFBP1156</strain>
    </source>
</reference>
<accession>A0A2S7ESG3</accession>
<comment type="catalytic activity">
    <reaction evidence="1">
        <text>L-histidyl-[protein] + phosphoenolpyruvate = N(pros)-phospho-L-histidyl-[protein] + pyruvate</text>
        <dbReference type="Rhea" id="RHEA:23880"/>
        <dbReference type="Rhea" id="RHEA-COMP:9745"/>
        <dbReference type="Rhea" id="RHEA-COMP:9746"/>
        <dbReference type="ChEBI" id="CHEBI:15361"/>
        <dbReference type="ChEBI" id="CHEBI:29979"/>
        <dbReference type="ChEBI" id="CHEBI:58702"/>
        <dbReference type="ChEBI" id="CHEBI:64837"/>
        <dbReference type="EC" id="2.7.3.9"/>
    </reaction>
</comment>
<dbReference type="InterPro" id="IPR018274">
    <property type="entry name" value="PEP_util_AS"/>
</dbReference>
<dbReference type="InterPro" id="IPR023151">
    <property type="entry name" value="PEP_util_CS"/>
</dbReference>
<keyword evidence="9" id="KW-0762">Sugar transport</keyword>
<dbReference type="Pfam" id="PF00391">
    <property type="entry name" value="PEP-utilizers"/>
    <property type="match status" value="1"/>
</dbReference>
<dbReference type="Pfam" id="PF00359">
    <property type="entry name" value="PTS_EIIA_2"/>
    <property type="match status" value="1"/>
</dbReference>
<keyword evidence="13" id="KW-0418">Kinase</keyword>
<evidence type="ECO:0000256" key="3">
    <source>
        <dbReference type="ARBA" id="ARBA00004496"/>
    </source>
</evidence>
<dbReference type="PANTHER" id="PTHR46244">
    <property type="entry name" value="PHOSPHOENOLPYRUVATE-PROTEIN PHOSPHOTRANSFERASE"/>
    <property type="match status" value="1"/>
</dbReference>
<dbReference type="SUPFAM" id="SSF51621">
    <property type="entry name" value="Phosphoenolpyruvate/pyruvate domain"/>
    <property type="match status" value="1"/>
</dbReference>
<dbReference type="SUPFAM" id="SSF55804">
    <property type="entry name" value="Phoshotransferase/anion transport protein"/>
    <property type="match status" value="1"/>
</dbReference>
<dbReference type="GO" id="GO:0005737">
    <property type="term" value="C:cytoplasm"/>
    <property type="evidence" value="ECO:0007669"/>
    <property type="project" value="UniProtKB-SubCell"/>
</dbReference>
<dbReference type="Pfam" id="PF02896">
    <property type="entry name" value="PEP-utilizers_C"/>
    <property type="match status" value="1"/>
</dbReference>
<sequence>MPRVTQTNPPVLVASELVRVNVQARDKADAIAQAAQLLVAAGCVPPAYAASMLRREALANTFLGHGVAIPHCTGDDRHLVQRDGIAVLQIRDGVEWNPGQTTHLVVAIAAQSDTHIALLRRLTRLIQDQPRLDALFASDDPQAIVDALSQDAVAAASGKLVADLGERFDWTVAYPTGLHARPATRWVETARGFAARIQVRAGEQIGDAKNLVSLLQLGLHAGDTVTISAEGQDAAAALARLRSVIDGLTAQEKADAQAAAQRRAAPVAGWTPPQAQPAIVGIGASPGLAIGVVHKLAGNDGPVADAPVPLSDGGALLHDALLRTRQQLQAIEDDTRRRLGAGDAAIFRAQAELLNDTDLITLACQLMVEGHGVAWSWQQAVERMANKLSALGNAVLAGRASDLRDVGRRVLTQIDPSLASGSLEHLPERPCILLASDLSPSDTAHLDTRRVLGLATALGGPTSHTAILSRTLGLPALVAGGADLLDLDDGATVIVDGSSGRLYLAPSDADLASARAYIEEQRQLREREAEQRNQPAQTQDGHRVEIGANVNLPEQVPLALAQGAESVGLMRTEYLFLERGSTPSEDEQYDTYMAMAKALDGRSLIVRALDIGGDKQVAHLNLPREDNPFLGVRGARLLLRRADLLQPQLRALYRAARDGAKLAIMFPMITSAAEILALRAECERLRAELDAPEVPLGIMIEVPAAAIQADALARHADFFSIGTNDLTQYTLAIDRQNPDLAAEADSLHPAVLRLIRTTVEGAARHGRWVGVCGGLAGDAFGAALLTGLGVHELSMTPNDVPAVKARLRGSRLDALQALAQRALDCESAADVRALDGAGA</sequence>
<evidence type="ECO:0000256" key="8">
    <source>
        <dbReference type="ARBA" id="ARBA00022553"/>
    </source>
</evidence>